<dbReference type="InterPro" id="IPR012881">
    <property type="entry name" value="DUF1685"/>
</dbReference>
<reference evidence="2 3" key="1">
    <citation type="submission" date="2020-08" db="EMBL/GenBank/DDBJ databases">
        <title>Plant Genome Project.</title>
        <authorList>
            <person name="Zhang R.-G."/>
        </authorList>
    </citation>
    <scope>NUCLEOTIDE SEQUENCE [LARGE SCALE GENOMIC DNA]</scope>
    <source>
        <tissue evidence="2">Rhizome</tissue>
    </source>
</reference>
<dbReference type="EMBL" id="JACMSC010000009">
    <property type="protein sequence ID" value="KAG6506380.1"/>
    <property type="molecule type" value="Genomic_DNA"/>
</dbReference>
<evidence type="ECO:0000256" key="1">
    <source>
        <dbReference type="SAM" id="MobiDB-lite"/>
    </source>
</evidence>
<proteinExistence type="predicted"/>
<feature type="region of interest" description="Disordered" evidence="1">
    <location>
        <begin position="60"/>
        <end position="115"/>
    </location>
</feature>
<dbReference type="Pfam" id="PF07939">
    <property type="entry name" value="DUF1685"/>
    <property type="match status" value="1"/>
</dbReference>
<sequence length="219" mass="24205">MEEAAVRVFDLFDLYWFRQQILLPPPPPSPPPPATPMNPQPRLPLLLRRHCRALSNGSAPALSASLSIQPPRRIPIPSGKEAPPEALLPPAPLADCAVDGNSDGERRQRGRRLRRTKSKSLTDLEFKELKGLIDLGFAFSHEENDPRLLKIVPGLRRSRAGGEPGTASLARPYLSEAWEARPEVDLLNNWRFQPPSGGGVSMKDQLRSWAHAVASTVVR</sequence>
<keyword evidence="3" id="KW-1185">Reference proteome</keyword>
<organism evidence="2 3">
    <name type="scientific">Zingiber officinale</name>
    <name type="common">Ginger</name>
    <name type="synonym">Amomum zingiber</name>
    <dbReference type="NCBI Taxonomy" id="94328"/>
    <lineage>
        <taxon>Eukaryota</taxon>
        <taxon>Viridiplantae</taxon>
        <taxon>Streptophyta</taxon>
        <taxon>Embryophyta</taxon>
        <taxon>Tracheophyta</taxon>
        <taxon>Spermatophyta</taxon>
        <taxon>Magnoliopsida</taxon>
        <taxon>Liliopsida</taxon>
        <taxon>Zingiberales</taxon>
        <taxon>Zingiberaceae</taxon>
        <taxon>Zingiber</taxon>
    </lineage>
</organism>
<evidence type="ECO:0000313" key="2">
    <source>
        <dbReference type="EMBL" id="KAG6506380.1"/>
    </source>
</evidence>
<accession>A0A8J5GLS6</accession>
<comment type="caution">
    <text evidence="2">The sequence shown here is derived from an EMBL/GenBank/DDBJ whole genome shotgun (WGS) entry which is preliminary data.</text>
</comment>
<dbReference type="Proteomes" id="UP000734854">
    <property type="component" value="Unassembled WGS sequence"/>
</dbReference>
<evidence type="ECO:0008006" key="4">
    <source>
        <dbReference type="Google" id="ProtNLM"/>
    </source>
</evidence>
<dbReference type="AlphaFoldDB" id="A0A8J5GLS6"/>
<evidence type="ECO:0000313" key="3">
    <source>
        <dbReference type="Proteomes" id="UP000734854"/>
    </source>
</evidence>
<dbReference type="PANTHER" id="PTHR33785">
    <property type="entry name" value="OS06G0550800 PROTEIN"/>
    <property type="match status" value="1"/>
</dbReference>
<dbReference type="PANTHER" id="PTHR33785:SF12">
    <property type="entry name" value="DUF1685 FAMILY PROTEIN"/>
    <property type="match status" value="1"/>
</dbReference>
<gene>
    <name evidence="2" type="ORF">ZIOFF_031703</name>
</gene>
<name>A0A8J5GLS6_ZINOF</name>
<protein>
    <recommendedName>
        <fullName evidence="4">DUF1685 family protein</fullName>
    </recommendedName>
</protein>